<gene>
    <name evidence="1" type="ORF">GCM10011416_04420</name>
</gene>
<evidence type="ECO:0000313" key="1">
    <source>
        <dbReference type="EMBL" id="GGG91003.1"/>
    </source>
</evidence>
<reference evidence="1" key="1">
    <citation type="journal article" date="2014" name="Int. J. Syst. Evol. Microbiol.">
        <title>Complete genome sequence of Corynebacterium casei LMG S-19264T (=DSM 44701T), isolated from a smear-ripened cheese.</title>
        <authorList>
            <consortium name="US DOE Joint Genome Institute (JGI-PGF)"/>
            <person name="Walter F."/>
            <person name="Albersmeier A."/>
            <person name="Kalinowski J."/>
            <person name="Ruckert C."/>
        </authorList>
    </citation>
    <scope>NUCLEOTIDE SEQUENCE</scope>
    <source>
        <strain evidence="1">CGMCC 1.15763</strain>
    </source>
</reference>
<accession>A0A917HVP7</accession>
<dbReference type="EMBL" id="BMJW01000001">
    <property type="protein sequence ID" value="GGG91003.1"/>
    <property type="molecule type" value="Genomic_DNA"/>
</dbReference>
<proteinExistence type="predicted"/>
<dbReference type="AlphaFoldDB" id="A0A917HVP7"/>
<keyword evidence="2" id="KW-1185">Reference proteome</keyword>
<sequence length="193" mass="22249">MPKNDSFLDTTEIISLLYNKISEQEAKFSAFPPEPPVFPIKKKLDFDIKIDTNKILNALLRKRGKSIVAIDTVLKGAQLDNTLDIKDIEYADILKKLISTDNIENIDPLKIKASKYSLIIPFTGDSRQLRNKETKKKTFFLRFSKIAYNEELNKAIVKMSVSFSKLNGFSSLFFMKKENDKWVIKHEKNLTII</sequence>
<comment type="caution">
    <text evidence="1">The sequence shown here is derived from an EMBL/GenBank/DDBJ whole genome shotgun (WGS) entry which is preliminary data.</text>
</comment>
<reference evidence="1" key="2">
    <citation type="submission" date="2020-09" db="EMBL/GenBank/DDBJ databases">
        <authorList>
            <person name="Sun Q."/>
            <person name="Zhou Y."/>
        </authorList>
    </citation>
    <scope>NUCLEOTIDE SEQUENCE</scope>
    <source>
        <strain evidence="1">CGMCC 1.15763</strain>
    </source>
</reference>
<evidence type="ECO:0000313" key="2">
    <source>
        <dbReference type="Proteomes" id="UP000633278"/>
    </source>
</evidence>
<dbReference type="Proteomes" id="UP000633278">
    <property type="component" value="Unassembled WGS sequence"/>
</dbReference>
<organism evidence="1 2">
    <name type="scientific">Polaribacter pacificus</name>
    <dbReference type="NCBI Taxonomy" id="1775173"/>
    <lineage>
        <taxon>Bacteria</taxon>
        <taxon>Pseudomonadati</taxon>
        <taxon>Bacteroidota</taxon>
        <taxon>Flavobacteriia</taxon>
        <taxon>Flavobacteriales</taxon>
        <taxon>Flavobacteriaceae</taxon>
    </lineage>
</organism>
<name>A0A917HVP7_9FLAO</name>
<protein>
    <submittedName>
        <fullName evidence="1">Uncharacterized protein</fullName>
    </submittedName>
</protein>